<evidence type="ECO:0000313" key="11">
    <source>
        <dbReference type="EMBL" id="MES1918584.1"/>
    </source>
</evidence>
<keyword evidence="3 10" id="KW-0813">Transport</keyword>
<gene>
    <name evidence="11" type="ORF">MHBO_000534</name>
</gene>
<sequence length="233" mass="25808">MYRGLSCLLFFSVPKNASRFFAYENLRKLMEGPDGKISTGKTVLCGLGSGLFEALTVVTPMETLKVKLIHDQLQNAKGQRKYRNFFHGVYRIVSEQGIAATYRGLSATLLKQGSNQAIRWLVYSKLKAAFAKEGQAPNSIGPLKTALAGAIAGAASVYGNTPLDVIKTRLQGLQAHNYNGFVDCAQKIWREEGPLAFYKGVTPRMMRVCADVAIVMVVYEQVMRFLDIVWKTD</sequence>
<dbReference type="InterPro" id="IPR023395">
    <property type="entry name" value="MCP_dom_sf"/>
</dbReference>
<dbReference type="EMBL" id="JBDODL010000089">
    <property type="protein sequence ID" value="MES1918584.1"/>
    <property type="molecule type" value="Genomic_DNA"/>
</dbReference>
<protein>
    <recommendedName>
        <fullName evidence="13">Tricarboxylate transport protein</fullName>
    </recommendedName>
</protein>
<dbReference type="InterPro" id="IPR018108">
    <property type="entry name" value="MCP_transmembrane"/>
</dbReference>
<dbReference type="Gene3D" id="1.50.40.10">
    <property type="entry name" value="Mitochondrial carrier domain"/>
    <property type="match status" value="1"/>
</dbReference>
<reference evidence="11 12" key="1">
    <citation type="journal article" date="2024" name="BMC Biol.">
        <title>Comparative genomics of Ascetosporea gives new insight into the evolutionary basis for animal parasitism in Rhizaria.</title>
        <authorList>
            <person name="Hiltunen Thoren M."/>
            <person name="Onut-Brannstrom I."/>
            <person name="Alfjorden A."/>
            <person name="Peckova H."/>
            <person name="Swords F."/>
            <person name="Hooper C."/>
            <person name="Holzer A.S."/>
            <person name="Bass D."/>
            <person name="Burki F."/>
        </authorList>
    </citation>
    <scope>NUCLEOTIDE SEQUENCE [LARGE SCALE GENOMIC DNA]</scope>
    <source>
        <strain evidence="11">20-A016</strain>
    </source>
</reference>
<dbReference type="PANTHER" id="PTHR45788:SF4">
    <property type="entry name" value="TRICARBOXYLATE TRANSPORT PROTEIN, MITOCHONDRIAL"/>
    <property type="match status" value="1"/>
</dbReference>
<evidence type="ECO:0008006" key="13">
    <source>
        <dbReference type="Google" id="ProtNLM"/>
    </source>
</evidence>
<dbReference type="Pfam" id="PF00153">
    <property type="entry name" value="Mito_carr"/>
    <property type="match status" value="2"/>
</dbReference>
<feature type="repeat" description="Solcar" evidence="9">
    <location>
        <begin position="140"/>
        <end position="225"/>
    </location>
</feature>
<evidence type="ECO:0000256" key="1">
    <source>
        <dbReference type="ARBA" id="ARBA00004225"/>
    </source>
</evidence>
<evidence type="ECO:0000256" key="4">
    <source>
        <dbReference type="ARBA" id="ARBA00022692"/>
    </source>
</evidence>
<feature type="repeat" description="Solcar" evidence="9">
    <location>
        <begin position="40"/>
        <end position="129"/>
    </location>
</feature>
<evidence type="ECO:0000256" key="10">
    <source>
        <dbReference type="RuleBase" id="RU000488"/>
    </source>
</evidence>
<evidence type="ECO:0000256" key="6">
    <source>
        <dbReference type="ARBA" id="ARBA00022989"/>
    </source>
</evidence>
<keyword evidence="4 9" id="KW-0812">Transmembrane</keyword>
<name>A0ABV2AGK3_9EUKA</name>
<evidence type="ECO:0000256" key="3">
    <source>
        <dbReference type="ARBA" id="ARBA00022448"/>
    </source>
</evidence>
<comment type="similarity">
    <text evidence="2 10">Belongs to the mitochondrial carrier (TC 2.A.29) family.</text>
</comment>
<evidence type="ECO:0000256" key="8">
    <source>
        <dbReference type="ARBA" id="ARBA00023136"/>
    </source>
</evidence>
<keyword evidence="5" id="KW-0677">Repeat</keyword>
<evidence type="ECO:0000256" key="7">
    <source>
        <dbReference type="ARBA" id="ARBA00023128"/>
    </source>
</evidence>
<comment type="caution">
    <text evidence="11">The sequence shown here is derived from an EMBL/GenBank/DDBJ whole genome shotgun (WGS) entry which is preliminary data.</text>
</comment>
<evidence type="ECO:0000256" key="2">
    <source>
        <dbReference type="ARBA" id="ARBA00006375"/>
    </source>
</evidence>
<keyword evidence="12" id="KW-1185">Reference proteome</keyword>
<dbReference type="SUPFAM" id="SSF103506">
    <property type="entry name" value="Mitochondrial carrier"/>
    <property type="match status" value="1"/>
</dbReference>
<evidence type="ECO:0000256" key="5">
    <source>
        <dbReference type="ARBA" id="ARBA00022737"/>
    </source>
</evidence>
<keyword evidence="6" id="KW-1133">Transmembrane helix</keyword>
<keyword evidence="8 9" id="KW-0472">Membrane</keyword>
<keyword evidence="7" id="KW-0496">Mitochondrion</keyword>
<accession>A0ABV2AGK3</accession>
<evidence type="ECO:0000256" key="9">
    <source>
        <dbReference type="PROSITE-ProRule" id="PRU00282"/>
    </source>
</evidence>
<proteinExistence type="inferred from homology"/>
<evidence type="ECO:0000313" key="12">
    <source>
        <dbReference type="Proteomes" id="UP001439008"/>
    </source>
</evidence>
<dbReference type="InterPro" id="IPR049563">
    <property type="entry name" value="TXTP-like"/>
</dbReference>
<organism evidence="11 12">
    <name type="scientific">Bonamia ostreae</name>
    <dbReference type="NCBI Taxonomy" id="126728"/>
    <lineage>
        <taxon>Eukaryota</taxon>
        <taxon>Sar</taxon>
        <taxon>Rhizaria</taxon>
        <taxon>Endomyxa</taxon>
        <taxon>Ascetosporea</taxon>
        <taxon>Haplosporida</taxon>
        <taxon>Bonamia</taxon>
    </lineage>
</organism>
<dbReference type="PANTHER" id="PTHR45788">
    <property type="entry name" value="SUCCINATE/FUMARATE MITOCHONDRIAL TRANSPORTER-RELATED"/>
    <property type="match status" value="1"/>
</dbReference>
<dbReference type="PROSITE" id="PS50920">
    <property type="entry name" value="SOLCAR"/>
    <property type="match status" value="2"/>
</dbReference>
<dbReference type="Proteomes" id="UP001439008">
    <property type="component" value="Unassembled WGS sequence"/>
</dbReference>
<comment type="subcellular location">
    <subcellularLocation>
        <location evidence="1">Mitochondrion membrane</location>
        <topology evidence="1">Multi-pass membrane protein</topology>
    </subcellularLocation>
</comment>